<evidence type="ECO:0000256" key="2">
    <source>
        <dbReference type="ARBA" id="ARBA00022679"/>
    </source>
</evidence>
<dbReference type="GO" id="GO:0005829">
    <property type="term" value="C:cytosol"/>
    <property type="evidence" value="ECO:0007669"/>
    <property type="project" value="TreeGrafter"/>
</dbReference>
<dbReference type="EMBL" id="FNKK01000002">
    <property type="protein sequence ID" value="SDQ31757.1"/>
    <property type="molecule type" value="Genomic_DNA"/>
</dbReference>
<dbReference type="RefSeq" id="WP_242658991.1">
    <property type="nucleotide sequence ID" value="NZ_FNKK01000002.1"/>
</dbReference>
<dbReference type="AlphaFoldDB" id="A0A1H0ZWE3"/>
<name>A0A1H0ZWE3_9ACTN</name>
<dbReference type="InterPro" id="IPR051199">
    <property type="entry name" value="LPS_LOS_Heptosyltrfase"/>
</dbReference>
<dbReference type="PANTHER" id="PTHR30160">
    <property type="entry name" value="TETRAACYLDISACCHARIDE 4'-KINASE-RELATED"/>
    <property type="match status" value="1"/>
</dbReference>
<accession>A0A1H0ZWE3</accession>
<dbReference type="Gene3D" id="3.40.50.2000">
    <property type="entry name" value="Glycogen Phosphorylase B"/>
    <property type="match status" value="2"/>
</dbReference>
<sequence length="340" mass="35731">MPVDRDVLAVTGAPGEDEERRAAAEAEPDRPVLLVLRALGLGDLLTGVPSLRGLRRAFPGHRLVLAAPASLAPLLPLIGGVDGLLDVRGLGPIPAYRPHIAVNLHGRGPRSIAALLAVRPQRLLSHAHPAFPGVLGPRWPDRVHEVRRWCAMLAWHGVSADPADLRIAAPRTTPFDSPDRPVVIHPGASAGGRRWPAERFAEVATALRRDGHPIVVTGNGTERDLARRVAASAGLPDGAVLAGRTRLAELAGVVAHARLVISGDTGVAHLATALETPSVVLCGPVSPELWGPPSGSRRHVALWAGESGDPHAAEPGPGLLKITVRQVLDAARDRLEVGIR</sequence>
<evidence type="ECO:0000313" key="3">
    <source>
        <dbReference type="EMBL" id="SDQ31757.1"/>
    </source>
</evidence>
<keyword evidence="4" id="KW-1185">Reference proteome</keyword>
<dbReference type="PANTHER" id="PTHR30160:SF1">
    <property type="entry name" value="LIPOPOLYSACCHARIDE 1,2-N-ACETYLGLUCOSAMINETRANSFERASE-RELATED"/>
    <property type="match status" value="1"/>
</dbReference>
<evidence type="ECO:0000313" key="4">
    <source>
        <dbReference type="Proteomes" id="UP000217103"/>
    </source>
</evidence>
<dbReference type="GO" id="GO:0009244">
    <property type="term" value="P:lipopolysaccharide core region biosynthetic process"/>
    <property type="evidence" value="ECO:0007669"/>
    <property type="project" value="TreeGrafter"/>
</dbReference>
<dbReference type="CDD" id="cd03789">
    <property type="entry name" value="GT9_LPS_heptosyltransferase"/>
    <property type="match status" value="1"/>
</dbReference>
<evidence type="ECO:0000256" key="1">
    <source>
        <dbReference type="ARBA" id="ARBA00022676"/>
    </source>
</evidence>
<gene>
    <name evidence="3" type="ORF">SAMN04489764_0183</name>
</gene>
<dbReference type="STRING" id="35622.SAMN04489764_0183"/>
<keyword evidence="2 3" id="KW-0808">Transferase</keyword>
<keyword evidence="1" id="KW-0328">Glycosyltransferase</keyword>
<dbReference type="SUPFAM" id="SSF53756">
    <property type="entry name" value="UDP-Glycosyltransferase/glycogen phosphorylase"/>
    <property type="match status" value="1"/>
</dbReference>
<dbReference type="InterPro" id="IPR002201">
    <property type="entry name" value="Glyco_trans_9"/>
</dbReference>
<reference evidence="3 4" key="1">
    <citation type="submission" date="2016-10" db="EMBL/GenBank/DDBJ databases">
        <authorList>
            <person name="de Groot N.N."/>
        </authorList>
    </citation>
    <scope>NUCLEOTIDE SEQUENCE [LARGE SCALE GENOMIC DNA]</scope>
    <source>
        <strain evidence="3 4">DSM 43794</strain>
    </source>
</reference>
<proteinExistence type="predicted"/>
<dbReference type="Proteomes" id="UP000217103">
    <property type="component" value="Unassembled WGS sequence"/>
</dbReference>
<dbReference type="Pfam" id="PF01075">
    <property type="entry name" value="Glyco_transf_9"/>
    <property type="match status" value="1"/>
</dbReference>
<dbReference type="GO" id="GO:0008713">
    <property type="term" value="F:ADP-heptose-lipopolysaccharide heptosyltransferase activity"/>
    <property type="evidence" value="ECO:0007669"/>
    <property type="project" value="TreeGrafter"/>
</dbReference>
<protein>
    <submittedName>
        <fullName evidence="3">ADP-heptose:LPS heptosyltransferase</fullName>
    </submittedName>
</protein>
<organism evidence="3 4">
    <name type="scientific">Thermostaphylospora chromogena</name>
    <dbReference type="NCBI Taxonomy" id="35622"/>
    <lineage>
        <taxon>Bacteria</taxon>
        <taxon>Bacillati</taxon>
        <taxon>Actinomycetota</taxon>
        <taxon>Actinomycetes</taxon>
        <taxon>Streptosporangiales</taxon>
        <taxon>Thermomonosporaceae</taxon>
        <taxon>Thermostaphylospora</taxon>
    </lineage>
</organism>